<keyword evidence="2" id="KW-0489">Methyltransferase</keyword>
<keyword evidence="3" id="KW-1185">Reference proteome</keyword>
<evidence type="ECO:0000313" key="3">
    <source>
        <dbReference type="Proteomes" id="UP001607069"/>
    </source>
</evidence>
<dbReference type="InterPro" id="IPR041698">
    <property type="entry name" value="Methyltransf_25"/>
</dbReference>
<gene>
    <name evidence="2" type="ORF">ACG5V6_14325</name>
</gene>
<feature type="domain" description="Methyltransferase" evidence="1">
    <location>
        <begin position="59"/>
        <end position="146"/>
    </location>
</feature>
<dbReference type="Pfam" id="PF13649">
    <property type="entry name" value="Methyltransf_25"/>
    <property type="match status" value="1"/>
</dbReference>
<dbReference type="RefSeq" id="WP_279949805.1">
    <property type="nucleotide sequence ID" value="NZ_JBIHMK010000048.1"/>
</dbReference>
<keyword evidence="2" id="KW-0808">Transferase</keyword>
<reference evidence="2 3" key="1">
    <citation type="submission" date="2024-10" db="EMBL/GenBank/DDBJ databases">
        <authorList>
            <person name="Cho J.-C."/>
        </authorList>
    </citation>
    <scope>NUCLEOTIDE SEQUENCE [LARGE SCALE GENOMIC DNA]</scope>
    <source>
        <strain evidence="2 3">KCTC29696</strain>
    </source>
</reference>
<organism evidence="2 3">
    <name type="scientific">Streptomyces chitinivorans</name>
    <dbReference type="NCBI Taxonomy" id="1257027"/>
    <lineage>
        <taxon>Bacteria</taxon>
        <taxon>Bacillati</taxon>
        <taxon>Actinomycetota</taxon>
        <taxon>Actinomycetes</taxon>
        <taxon>Kitasatosporales</taxon>
        <taxon>Streptomycetaceae</taxon>
        <taxon>Streptomyces</taxon>
    </lineage>
</organism>
<dbReference type="EMBL" id="JBIHMK010000048">
    <property type="protein sequence ID" value="MFH0249389.1"/>
    <property type="molecule type" value="Genomic_DNA"/>
</dbReference>
<dbReference type="GO" id="GO:0032259">
    <property type="term" value="P:methylation"/>
    <property type="evidence" value="ECO:0007669"/>
    <property type="project" value="UniProtKB-KW"/>
</dbReference>
<dbReference type="GO" id="GO:0008168">
    <property type="term" value="F:methyltransferase activity"/>
    <property type="evidence" value="ECO:0007669"/>
    <property type="project" value="UniProtKB-KW"/>
</dbReference>
<accession>A0ABW7HU30</accession>
<dbReference type="InterPro" id="IPR029063">
    <property type="entry name" value="SAM-dependent_MTases_sf"/>
</dbReference>
<protein>
    <submittedName>
        <fullName evidence="2">Methyltransferase domain-containing protein</fullName>
    </submittedName>
</protein>
<dbReference type="SUPFAM" id="SSF53335">
    <property type="entry name" value="S-adenosyl-L-methionine-dependent methyltransferases"/>
    <property type="match status" value="1"/>
</dbReference>
<evidence type="ECO:0000313" key="2">
    <source>
        <dbReference type="EMBL" id="MFH0249389.1"/>
    </source>
</evidence>
<name>A0ABW7HU30_9ACTN</name>
<proteinExistence type="predicted"/>
<sequence>MPLRHPWRADPYTRALRTGRGPLFLRGPGSRRLPLDVERWCARADEADWTVLRRCTGAVLDIGCGPGRLVAALAGLGRPAMGVDTAPAAVGRTRERGGAALCRSVFDPLPDEGCWGSALLIDGNIGVGGDPAALLARVRELLAPGGLLLAEAAPADVEERFQARLDDGRRPHPGRPAPSFPWARLGRSALRARAEEEGWTVEEEWSAGGRVFLGLRAAVRVPAADAPPPGRERTRPGGGT</sequence>
<comment type="caution">
    <text evidence="2">The sequence shown here is derived from an EMBL/GenBank/DDBJ whole genome shotgun (WGS) entry which is preliminary data.</text>
</comment>
<evidence type="ECO:0000259" key="1">
    <source>
        <dbReference type="Pfam" id="PF13649"/>
    </source>
</evidence>
<dbReference type="Proteomes" id="UP001607069">
    <property type="component" value="Unassembled WGS sequence"/>
</dbReference>
<dbReference type="Gene3D" id="3.40.50.150">
    <property type="entry name" value="Vaccinia Virus protein VP39"/>
    <property type="match status" value="1"/>
</dbReference>